<comment type="caution">
    <text evidence="8">The sequence shown here is derived from an EMBL/GenBank/DDBJ whole genome shotgun (WGS) entry which is preliminary data.</text>
</comment>
<keyword evidence="3" id="KW-0249">Electron transport</keyword>
<organism evidence="8 9">
    <name type="scientific">Niastella caeni</name>
    <dbReference type="NCBI Taxonomy" id="2569763"/>
    <lineage>
        <taxon>Bacteria</taxon>
        <taxon>Pseudomonadati</taxon>
        <taxon>Bacteroidota</taxon>
        <taxon>Chitinophagia</taxon>
        <taxon>Chitinophagales</taxon>
        <taxon>Chitinophagaceae</taxon>
        <taxon>Niastella</taxon>
    </lineage>
</organism>
<sequence>MPKNFTDMNKEVTQQDFTKHVIESRTLAIVQFKKSWLGTCQIIEPVYMDLARMFKDIASFYTVDVEKETTLEKEYGVMELPTILFFKGGQVIDHAIGLTPKNVLISKIKNAISSTNQ</sequence>
<proteinExistence type="inferred from homology"/>
<dbReference type="OrthoDB" id="670952at2"/>
<feature type="domain" description="Thioredoxin" evidence="7">
    <location>
        <begin position="10"/>
        <end position="109"/>
    </location>
</feature>
<evidence type="ECO:0000256" key="5">
    <source>
        <dbReference type="ARBA" id="ARBA00023284"/>
    </source>
</evidence>
<dbReference type="PIRSF" id="PIRSF000077">
    <property type="entry name" value="Thioredoxin"/>
    <property type="match status" value="1"/>
</dbReference>
<dbReference type="CDD" id="cd02947">
    <property type="entry name" value="TRX_family"/>
    <property type="match status" value="1"/>
</dbReference>
<keyword evidence="9" id="KW-1185">Reference proteome</keyword>
<keyword evidence="5" id="KW-0676">Redox-active center</keyword>
<reference evidence="8 9" key="1">
    <citation type="submission" date="2019-04" db="EMBL/GenBank/DDBJ databases">
        <title>Niastella caeni sp. nov., isolated from activated sludge.</title>
        <authorList>
            <person name="Sheng M."/>
        </authorList>
    </citation>
    <scope>NUCLEOTIDE SEQUENCE [LARGE SCALE GENOMIC DNA]</scope>
    <source>
        <strain evidence="8 9">HX-2-15</strain>
    </source>
</reference>
<evidence type="ECO:0000256" key="2">
    <source>
        <dbReference type="ARBA" id="ARBA00022448"/>
    </source>
</evidence>
<dbReference type="PANTHER" id="PTHR45663">
    <property type="entry name" value="GEO12009P1"/>
    <property type="match status" value="1"/>
</dbReference>
<dbReference type="InterPro" id="IPR005746">
    <property type="entry name" value="Thioredoxin"/>
</dbReference>
<keyword evidence="2" id="KW-0813">Transport</keyword>
<evidence type="ECO:0000259" key="7">
    <source>
        <dbReference type="Pfam" id="PF00085"/>
    </source>
</evidence>
<name>A0A4S8HPG8_9BACT</name>
<dbReference type="Gene3D" id="3.40.30.10">
    <property type="entry name" value="Glutaredoxin"/>
    <property type="match status" value="1"/>
</dbReference>
<dbReference type="PANTHER" id="PTHR45663:SF11">
    <property type="entry name" value="GEO12009P1"/>
    <property type="match status" value="1"/>
</dbReference>
<gene>
    <name evidence="8" type="ORF">FAM09_23195</name>
</gene>
<evidence type="ECO:0000313" key="8">
    <source>
        <dbReference type="EMBL" id="THU34902.1"/>
    </source>
</evidence>
<dbReference type="GO" id="GO:0045454">
    <property type="term" value="P:cell redox homeostasis"/>
    <property type="evidence" value="ECO:0007669"/>
    <property type="project" value="TreeGrafter"/>
</dbReference>
<dbReference type="GO" id="GO:0015035">
    <property type="term" value="F:protein-disulfide reductase activity"/>
    <property type="evidence" value="ECO:0007669"/>
    <property type="project" value="InterPro"/>
</dbReference>
<dbReference type="EMBL" id="STFF01000007">
    <property type="protein sequence ID" value="THU34902.1"/>
    <property type="molecule type" value="Genomic_DNA"/>
</dbReference>
<keyword evidence="4" id="KW-1015">Disulfide bond</keyword>
<evidence type="ECO:0000256" key="6">
    <source>
        <dbReference type="PIRNR" id="PIRNR000077"/>
    </source>
</evidence>
<dbReference type="Pfam" id="PF00085">
    <property type="entry name" value="Thioredoxin"/>
    <property type="match status" value="1"/>
</dbReference>
<comment type="similarity">
    <text evidence="1 6">Belongs to the thioredoxin family.</text>
</comment>
<dbReference type="AlphaFoldDB" id="A0A4S8HPG8"/>
<dbReference type="InterPro" id="IPR036249">
    <property type="entry name" value="Thioredoxin-like_sf"/>
</dbReference>
<dbReference type="GO" id="GO:0005829">
    <property type="term" value="C:cytosol"/>
    <property type="evidence" value="ECO:0007669"/>
    <property type="project" value="TreeGrafter"/>
</dbReference>
<evidence type="ECO:0000313" key="9">
    <source>
        <dbReference type="Proteomes" id="UP000306918"/>
    </source>
</evidence>
<evidence type="ECO:0000256" key="3">
    <source>
        <dbReference type="ARBA" id="ARBA00022982"/>
    </source>
</evidence>
<dbReference type="Proteomes" id="UP000306918">
    <property type="component" value="Unassembled WGS sequence"/>
</dbReference>
<evidence type="ECO:0000256" key="4">
    <source>
        <dbReference type="ARBA" id="ARBA00023157"/>
    </source>
</evidence>
<evidence type="ECO:0000256" key="1">
    <source>
        <dbReference type="ARBA" id="ARBA00008987"/>
    </source>
</evidence>
<dbReference type="InterPro" id="IPR013766">
    <property type="entry name" value="Thioredoxin_domain"/>
</dbReference>
<protein>
    <recommendedName>
        <fullName evidence="6">Thioredoxin</fullName>
    </recommendedName>
</protein>
<dbReference type="SUPFAM" id="SSF52833">
    <property type="entry name" value="Thioredoxin-like"/>
    <property type="match status" value="1"/>
</dbReference>
<accession>A0A4S8HPG8</accession>